<dbReference type="Proteomes" id="UP001652542">
    <property type="component" value="Unassembled WGS sequence"/>
</dbReference>
<name>A0ABT2ZGE8_9RHOB</name>
<dbReference type="GO" id="GO:0017057">
    <property type="term" value="F:6-phosphogluconolactonase activity"/>
    <property type="evidence" value="ECO:0007669"/>
    <property type="project" value="UniProtKB-EC"/>
</dbReference>
<gene>
    <name evidence="7 9" type="primary">pgl</name>
    <name evidence="9" type="ORF">OEW28_15810</name>
</gene>
<evidence type="ECO:0000259" key="8">
    <source>
        <dbReference type="Pfam" id="PF01182"/>
    </source>
</evidence>
<comment type="catalytic activity">
    <reaction evidence="1 7">
        <text>6-phospho-D-glucono-1,5-lactone + H2O = 6-phospho-D-gluconate + H(+)</text>
        <dbReference type="Rhea" id="RHEA:12556"/>
        <dbReference type="ChEBI" id="CHEBI:15377"/>
        <dbReference type="ChEBI" id="CHEBI:15378"/>
        <dbReference type="ChEBI" id="CHEBI:57955"/>
        <dbReference type="ChEBI" id="CHEBI:58759"/>
        <dbReference type="EC" id="3.1.1.31"/>
    </reaction>
</comment>
<evidence type="ECO:0000256" key="4">
    <source>
        <dbReference type="ARBA" id="ARBA00010662"/>
    </source>
</evidence>
<protein>
    <recommendedName>
        <fullName evidence="6 7">6-phosphogluconolactonase</fullName>
        <shortName evidence="7">6PGL</shortName>
        <ecNumber evidence="5 7">3.1.1.31</ecNumber>
    </recommendedName>
</protein>
<dbReference type="EC" id="3.1.1.31" evidence="5 7"/>
<dbReference type="InterPro" id="IPR006148">
    <property type="entry name" value="Glc/Gal-6P_isomerase"/>
</dbReference>
<proteinExistence type="inferred from homology"/>
<dbReference type="PANTHER" id="PTHR11054">
    <property type="entry name" value="6-PHOSPHOGLUCONOLACTONASE"/>
    <property type="match status" value="1"/>
</dbReference>
<dbReference type="Gene3D" id="3.40.50.1360">
    <property type="match status" value="1"/>
</dbReference>
<evidence type="ECO:0000313" key="10">
    <source>
        <dbReference type="Proteomes" id="UP001652542"/>
    </source>
</evidence>
<comment type="caution">
    <text evidence="9">The sequence shown here is derived from an EMBL/GenBank/DDBJ whole genome shotgun (WGS) entry which is preliminary data.</text>
</comment>
<dbReference type="CDD" id="cd01400">
    <property type="entry name" value="6PGL"/>
    <property type="match status" value="1"/>
</dbReference>
<evidence type="ECO:0000256" key="5">
    <source>
        <dbReference type="ARBA" id="ARBA00013198"/>
    </source>
</evidence>
<dbReference type="PANTHER" id="PTHR11054:SF0">
    <property type="entry name" value="6-PHOSPHOGLUCONOLACTONASE"/>
    <property type="match status" value="1"/>
</dbReference>
<dbReference type="Pfam" id="PF01182">
    <property type="entry name" value="Glucosamine_iso"/>
    <property type="match status" value="1"/>
</dbReference>
<accession>A0ABT2ZGE8</accession>
<dbReference type="NCBIfam" id="TIGR01198">
    <property type="entry name" value="pgl"/>
    <property type="match status" value="1"/>
</dbReference>
<evidence type="ECO:0000256" key="1">
    <source>
        <dbReference type="ARBA" id="ARBA00000832"/>
    </source>
</evidence>
<dbReference type="InterPro" id="IPR039104">
    <property type="entry name" value="6PGL"/>
</dbReference>
<keyword evidence="10" id="KW-1185">Reference proteome</keyword>
<keyword evidence="7 9" id="KW-0378">Hydrolase</keyword>
<comment type="pathway">
    <text evidence="3 7">Carbohydrate degradation; pentose phosphate pathway; D-ribulose 5-phosphate from D-glucose 6-phosphate (oxidative stage): step 2/3.</text>
</comment>
<dbReference type="EMBL" id="JAOWKY010000004">
    <property type="protein sequence ID" value="MCV2870097.1"/>
    <property type="molecule type" value="Genomic_DNA"/>
</dbReference>
<dbReference type="RefSeq" id="WP_263735766.1">
    <property type="nucleotide sequence ID" value="NZ_JAOWKY010000004.1"/>
</dbReference>
<organism evidence="9 10">
    <name type="scientific">Albidovulum marisflavi</name>
    <dbReference type="NCBI Taxonomy" id="2984159"/>
    <lineage>
        <taxon>Bacteria</taxon>
        <taxon>Pseudomonadati</taxon>
        <taxon>Pseudomonadota</taxon>
        <taxon>Alphaproteobacteria</taxon>
        <taxon>Rhodobacterales</taxon>
        <taxon>Paracoccaceae</taxon>
        <taxon>Albidovulum</taxon>
    </lineage>
</organism>
<evidence type="ECO:0000256" key="6">
    <source>
        <dbReference type="ARBA" id="ARBA00020337"/>
    </source>
</evidence>
<evidence type="ECO:0000256" key="7">
    <source>
        <dbReference type="RuleBase" id="RU365095"/>
    </source>
</evidence>
<sequence>MKLVEYPDSELMMFDLADLLASELSAALRQNEGASFCVAGGSTPGPVFDILSGVKLDWDRVTIFPSDERWVPETDERSNARMLKRRLLTGKAEAARFIPLYADTPAPEDAVEALSEAIEPNLPISVLLLGMGADMHTASLFPKADHLEQALSPDAPILVPITAPGAGEPRMTLSARVLEDAMNTHILITGEEKRKALMRAQTLEPDEAPVRAVLDAATVHWAP</sequence>
<comment type="similarity">
    <text evidence="4 7">Belongs to the glucosamine/galactosamine-6-phosphate isomerase family. 6-phosphogluconolactonase subfamily.</text>
</comment>
<feature type="domain" description="Glucosamine/galactosamine-6-phosphate isomerase" evidence="8">
    <location>
        <begin position="8"/>
        <end position="221"/>
    </location>
</feature>
<evidence type="ECO:0000313" key="9">
    <source>
        <dbReference type="EMBL" id="MCV2870097.1"/>
    </source>
</evidence>
<dbReference type="SUPFAM" id="SSF100950">
    <property type="entry name" value="NagB/RpiA/CoA transferase-like"/>
    <property type="match status" value="1"/>
</dbReference>
<dbReference type="InterPro" id="IPR005900">
    <property type="entry name" value="6-phosphogluconolactonase_DevB"/>
</dbReference>
<dbReference type="InterPro" id="IPR037171">
    <property type="entry name" value="NagB/RpiA_transferase-like"/>
</dbReference>
<evidence type="ECO:0000256" key="2">
    <source>
        <dbReference type="ARBA" id="ARBA00002681"/>
    </source>
</evidence>
<reference evidence="9 10" key="1">
    <citation type="submission" date="2022-10" db="EMBL/GenBank/DDBJ databases">
        <title>Defluviimonas sp. nov., isolated from ocean surface water.</title>
        <authorList>
            <person name="He W."/>
            <person name="Wang L."/>
            <person name="Zhang D.-F."/>
        </authorList>
    </citation>
    <scope>NUCLEOTIDE SEQUENCE [LARGE SCALE GENOMIC DNA]</scope>
    <source>
        <strain evidence="9 10">WL0002</strain>
    </source>
</reference>
<comment type="function">
    <text evidence="2 7">Hydrolysis of 6-phosphogluconolactone to 6-phosphogluconate.</text>
</comment>
<evidence type="ECO:0000256" key="3">
    <source>
        <dbReference type="ARBA" id="ARBA00004961"/>
    </source>
</evidence>